<name>A0A6J0KNJ8_RAPSA</name>
<dbReference type="GeneID" id="108820124"/>
<organism evidence="1 2">
    <name type="scientific">Raphanus sativus</name>
    <name type="common">Radish</name>
    <name type="synonym">Raphanus raphanistrum var. sativus</name>
    <dbReference type="NCBI Taxonomy" id="3726"/>
    <lineage>
        <taxon>Eukaryota</taxon>
        <taxon>Viridiplantae</taxon>
        <taxon>Streptophyta</taxon>
        <taxon>Embryophyta</taxon>
        <taxon>Tracheophyta</taxon>
        <taxon>Spermatophyta</taxon>
        <taxon>Magnoliopsida</taxon>
        <taxon>eudicotyledons</taxon>
        <taxon>Gunneridae</taxon>
        <taxon>Pentapetalae</taxon>
        <taxon>rosids</taxon>
        <taxon>malvids</taxon>
        <taxon>Brassicales</taxon>
        <taxon>Brassicaceae</taxon>
        <taxon>Brassiceae</taxon>
        <taxon>Raphanus</taxon>
    </lineage>
</organism>
<reference evidence="1" key="1">
    <citation type="journal article" date="2019" name="Database">
        <title>The radish genome database (RadishGD): an integrated information resource for radish genomics.</title>
        <authorList>
            <person name="Yu H.J."/>
            <person name="Baek S."/>
            <person name="Lee Y.J."/>
            <person name="Cho A."/>
            <person name="Mun J.H."/>
        </authorList>
    </citation>
    <scope>NUCLEOTIDE SEQUENCE [LARGE SCALE GENOMIC DNA]</scope>
    <source>
        <strain evidence="1">cv. WK10039</strain>
    </source>
</reference>
<keyword evidence="1" id="KW-1185">Reference proteome</keyword>
<evidence type="ECO:0000313" key="1">
    <source>
        <dbReference type="Proteomes" id="UP000504610"/>
    </source>
</evidence>
<dbReference type="Proteomes" id="UP000504610">
    <property type="component" value="Chromosome 2"/>
</dbReference>
<sequence>MRFQGWDPGILGDIRIRVDPLHDDQITRGIRLVLLVDWFGVIRTDEVSHNTDLVIICRASLMGQREIVGFHDSIMEKEGCNLGGSEKVSRIGELMELIGVHGWLNSYLVETSGRCPSEVFLWSEWIHTRSEVFLTVLEMEKTTCKKILEQGLYAI</sequence>
<evidence type="ECO:0000313" key="2">
    <source>
        <dbReference type="RefSeq" id="XP_018448609.1"/>
    </source>
</evidence>
<dbReference type="KEGG" id="rsz:108820124"/>
<dbReference type="RefSeq" id="XP_018448609.1">
    <property type="nucleotide sequence ID" value="XM_018593107.2"/>
</dbReference>
<accession>A0A6J0KNJ8</accession>
<proteinExistence type="predicted"/>
<reference evidence="2" key="2">
    <citation type="submission" date="2025-08" db="UniProtKB">
        <authorList>
            <consortium name="RefSeq"/>
        </authorList>
    </citation>
    <scope>IDENTIFICATION</scope>
    <source>
        <tissue evidence="2">Leaf</tissue>
    </source>
</reference>
<gene>
    <name evidence="2" type="primary">LOC108820124</name>
</gene>
<protein>
    <submittedName>
        <fullName evidence="2">Uncharacterized protein LOC108820124</fullName>
    </submittedName>
</protein>
<dbReference type="AlphaFoldDB" id="A0A6J0KNJ8"/>